<accession>A0A177NFQ1</accession>
<keyword evidence="4" id="KW-0949">S-adenosyl-L-methionine</keyword>
<evidence type="ECO:0000256" key="4">
    <source>
        <dbReference type="ARBA" id="ARBA00022691"/>
    </source>
</evidence>
<dbReference type="PROSITE" id="PS51608">
    <property type="entry name" value="SAM_MT_UBIE"/>
    <property type="match status" value="1"/>
</dbReference>
<dbReference type="AlphaFoldDB" id="A0A177NFQ1"/>
<evidence type="ECO:0000313" key="5">
    <source>
        <dbReference type="EMBL" id="OAI16019.1"/>
    </source>
</evidence>
<dbReference type="InterPro" id="IPR004033">
    <property type="entry name" value="UbiE/COQ5_MeTrFase"/>
</dbReference>
<dbReference type="Pfam" id="PF01209">
    <property type="entry name" value="Ubie_methyltran"/>
    <property type="match status" value="1"/>
</dbReference>
<evidence type="ECO:0000313" key="6">
    <source>
        <dbReference type="Proteomes" id="UP000077857"/>
    </source>
</evidence>
<reference evidence="5 6" key="1">
    <citation type="submission" date="2016-03" db="EMBL/GenBank/DDBJ databases">
        <authorList>
            <person name="Ploux O."/>
        </authorList>
    </citation>
    <scope>NUCLEOTIDE SEQUENCE [LARGE SCALE GENOMIC DNA]</scope>
    <source>
        <strain evidence="5 6">R-45378</strain>
    </source>
</reference>
<dbReference type="OrthoDB" id="9777638at2"/>
<sequence length="283" mass="30522">MESHAIAKQKTASAYNAAAELFDHPANTFWSRFGNNTVERLRLTAGDKVLDVCAGTGASALPAARKVGKAGRVVAVDLAEKLLAIAQAKAAAEGLDNLEFRADDMLALGYPDGYFDAVVCVFGIFFVPDMSAAVKELWRQVRPGGRLAITTWGPDLFEPANSALWQAIRNERPELYKDFNPWDRISTPEGLSAMLHEAGLTDVDIVAEDATHALSGPEDWWILAMGSGYRGTLEQLNGEQLRKVKHANLQHLASRSVDEIAANVIYAVADKPLADSAACADIG</sequence>
<dbReference type="Proteomes" id="UP000077857">
    <property type="component" value="Unassembled WGS sequence"/>
</dbReference>
<keyword evidence="1" id="KW-0474">Menaquinone biosynthesis</keyword>
<evidence type="ECO:0000256" key="2">
    <source>
        <dbReference type="ARBA" id="ARBA00022603"/>
    </source>
</evidence>
<keyword evidence="3" id="KW-0808">Transferase</keyword>
<keyword evidence="5" id="KW-0830">Ubiquinone</keyword>
<dbReference type="GO" id="GO:0009234">
    <property type="term" value="P:menaquinone biosynthetic process"/>
    <property type="evidence" value="ECO:0007669"/>
    <property type="project" value="UniProtKB-KW"/>
</dbReference>
<dbReference type="Gene3D" id="3.40.50.150">
    <property type="entry name" value="Vaccinia Virus protein VP39"/>
    <property type="match status" value="1"/>
</dbReference>
<dbReference type="InterPro" id="IPR029063">
    <property type="entry name" value="SAM-dependent_MTases_sf"/>
</dbReference>
<dbReference type="CDD" id="cd02440">
    <property type="entry name" value="AdoMet_MTases"/>
    <property type="match status" value="1"/>
</dbReference>
<name>A0A177NFQ1_9GAMM</name>
<evidence type="ECO:0000256" key="1">
    <source>
        <dbReference type="ARBA" id="ARBA00022428"/>
    </source>
</evidence>
<dbReference type="PANTHER" id="PTHR43591">
    <property type="entry name" value="METHYLTRANSFERASE"/>
    <property type="match status" value="1"/>
</dbReference>
<comment type="caution">
    <text evidence="5">The sequence shown here is derived from an EMBL/GenBank/DDBJ whole genome shotgun (WGS) entry which is preliminary data.</text>
</comment>
<protein>
    <submittedName>
        <fullName evidence="5">Ubiquinone biosynthesis protein UbiE</fullName>
    </submittedName>
</protein>
<proteinExistence type="predicted"/>
<dbReference type="GO" id="GO:0032259">
    <property type="term" value="P:methylation"/>
    <property type="evidence" value="ECO:0007669"/>
    <property type="project" value="UniProtKB-KW"/>
</dbReference>
<organism evidence="5 6">
    <name type="scientific">Methylomonas koyamae</name>
    <dbReference type="NCBI Taxonomy" id="702114"/>
    <lineage>
        <taxon>Bacteria</taxon>
        <taxon>Pseudomonadati</taxon>
        <taxon>Pseudomonadota</taxon>
        <taxon>Gammaproteobacteria</taxon>
        <taxon>Methylococcales</taxon>
        <taxon>Methylococcaceae</taxon>
        <taxon>Methylomonas</taxon>
    </lineage>
</organism>
<dbReference type="EMBL" id="LUUJ01000078">
    <property type="protein sequence ID" value="OAI16019.1"/>
    <property type="molecule type" value="Genomic_DNA"/>
</dbReference>
<dbReference type="PANTHER" id="PTHR43591:SF24">
    <property type="entry name" value="2-METHOXY-6-POLYPRENYL-1,4-BENZOQUINOL METHYLASE, MITOCHONDRIAL"/>
    <property type="match status" value="1"/>
</dbReference>
<evidence type="ECO:0000256" key="3">
    <source>
        <dbReference type="ARBA" id="ARBA00022679"/>
    </source>
</evidence>
<dbReference type="RefSeq" id="WP_064040530.1">
    <property type="nucleotide sequence ID" value="NZ_LUUJ01000078.1"/>
</dbReference>
<dbReference type="SUPFAM" id="SSF53335">
    <property type="entry name" value="S-adenosyl-L-methionine-dependent methyltransferases"/>
    <property type="match status" value="1"/>
</dbReference>
<keyword evidence="2" id="KW-0489">Methyltransferase</keyword>
<gene>
    <name evidence="5" type="ORF">A1507_12425</name>
</gene>
<dbReference type="GO" id="GO:0008168">
    <property type="term" value="F:methyltransferase activity"/>
    <property type="evidence" value="ECO:0007669"/>
    <property type="project" value="UniProtKB-KW"/>
</dbReference>